<dbReference type="Pfam" id="PF01940">
    <property type="entry name" value="DUF92"/>
    <property type="match status" value="1"/>
</dbReference>
<feature type="transmembrane region" description="Helical" evidence="6">
    <location>
        <begin position="182"/>
        <end position="201"/>
    </location>
</feature>
<gene>
    <name evidence="7" type="ORF">Asulf_01283</name>
</gene>
<protein>
    <submittedName>
        <fullName evidence="7">TIGR00297 family protein</fullName>
    </submittedName>
</protein>
<dbReference type="STRING" id="387631.Asulf_01283"/>
<evidence type="ECO:0000256" key="4">
    <source>
        <dbReference type="ARBA" id="ARBA00022989"/>
    </source>
</evidence>
<feature type="transmembrane region" description="Helical" evidence="6">
    <location>
        <begin position="279"/>
        <end position="299"/>
    </location>
</feature>
<evidence type="ECO:0000313" key="8">
    <source>
        <dbReference type="Proteomes" id="UP000013307"/>
    </source>
</evidence>
<feature type="transmembrane region" description="Helical" evidence="6">
    <location>
        <begin position="69"/>
        <end position="95"/>
    </location>
</feature>
<feature type="transmembrane region" description="Helical" evidence="6">
    <location>
        <begin position="337"/>
        <end position="356"/>
    </location>
</feature>
<dbReference type="OrthoDB" id="50516at2157"/>
<proteinExistence type="inferred from homology"/>
<feature type="transmembrane region" description="Helical" evidence="6">
    <location>
        <begin position="127"/>
        <end position="146"/>
    </location>
</feature>
<dbReference type="AlphaFoldDB" id="N0BG51"/>
<dbReference type="Proteomes" id="UP000013307">
    <property type="component" value="Chromosome"/>
</dbReference>
<feature type="transmembrane region" description="Helical" evidence="6">
    <location>
        <begin position="388"/>
        <end position="408"/>
    </location>
</feature>
<keyword evidence="8" id="KW-1185">Reference proteome</keyword>
<sequence length="409" mass="44752">MNQETNLKESLLPPAIILIPSLLMPFCNPKLLVGLFSIVVLMYAYFMGDRLRIGIYNLNRESSYLNSYLLALILILASFKLKYIAGAAMFILVAYELRKKTLFNIMLFSTFSFAYFVFYFKVLGFNLNYEFLFFLSLIGGLTASLVESVDVESDKRTTTMLAVYTVFLIFNIYGFSASFEHLIFAFAISLILSIFAMKSGIADESGLMSATLIGTLMIVFTDIRFFGILLSFYIIGSFATKYRYSLKQKLGVGEPAGGARGYANVFANSLPALFFAMNYGVFGGELFLVSFVASIAAALGDTMASEIGKTSDRVYLITNFKRVNAGVSGGISVKGELSAFLGSFIVAMLAIALSILTVKQAMVALISGLLGVHVDSVLGATLEKKGYLTNSGVNFLATLSTVVFCYFLL</sequence>
<feature type="transmembrane region" description="Helical" evidence="6">
    <location>
        <begin position="31"/>
        <end position="48"/>
    </location>
</feature>
<dbReference type="KEGG" id="ast:Asulf_01283"/>
<dbReference type="PANTHER" id="PTHR13353:SF5">
    <property type="entry name" value="TRANSMEMBRANE PROTEIN 19"/>
    <property type="match status" value="1"/>
</dbReference>
<keyword evidence="3 6" id="KW-0812">Transmembrane</keyword>
<evidence type="ECO:0000256" key="1">
    <source>
        <dbReference type="ARBA" id="ARBA00004141"/>
    </source>
</evidence>
<name>N0BG51_9EURY</name>
<dbReference type="eggNOG" id="arCOG02245">
    <property type="taxonomic scope" value="Archaea"/>
</dbReference>
<evidence type="ECO:0000256" key="6">
    <source>
        <dbReference type="SAM" id="Phobius"/>
    </source>
</evidence>
<dbReference type="GO" id="GO:0016020">
    <property type="term" value="C:membrane"/>
    <property type="evidence" value="ECO:0007669"/>
    <property type="project" value="UniProtKB-SubCell"/>
</dbReference>
<dbReference type="HOGENOM" id="CLU_055956_0_0_2"/>
<dbReference type="InterPro" id="IPR002794">
    <property type="entry name" value="DUF92_TMEM19"/>
</dbReference>
<accession>N0BG51</accession>
<feature type="transmembrane region" description="Helical" evidence="6">
    <location>
        <begin position="101"/>
        <end position="120"/>
    </location>
</feature>
<feature type="transmembrane region" description="Helical" evidence="6">
    <location>
        <begin position="213"/>
        <end position="239"/>
    </location>
</feature>
<organism evidence="7 8">
    <name type="scientific">Archaeoglobus sulfaticallidus PM70-1</name>
    <dbReference type="NCBI Taxonomy" id="387631"/>
    <lineage>
        <taxon>Archaea</taxon>
        <taxon>Methanobacteriati</taxon>
        <taxon>Methanobacteriota</taxon>
        <taxon>Archaeoglobi</taxon>
        <taxon>Archaeoglobales</taxon>
        <taxon>Archaeoglobaceae</taxon>
        <taxon>Archaeoglobus</taxon>
    </lineage>
</organism>
<evidence type="ECO:0000256" key="3">
    <source>
        <dbReference type="ARBA" id="ARBA00022692"/>
    </source>
</evidence>
<dbReference type="NCBIfam" id="TIGR00297">
    <property type="entry name" value="TIGR00297 family protein"/>
    <property type="match status" value="1"/>
</dbReference>
<comment type="similarity">
    <text evidence="2">Belongs to the TMEM19 family.</text>
</comment>
<reference evidence="7 8" key="1">
    <citation type="journal article" date="2013" name="Genome Announc.">
        <title>Complete Genome Sequence of the Thermophilic and Facultatively Chemolithoautotrophic Sulfate Reducer Archaeoglobus sulfaticallidus Strain PM70-1T.</title>
        <authorList>
            <person name="Stokke R."/>
            <person name="Hocking W.P."/>
            <person name="Steinsbu B.O."/>
            <person name="Steen I.H."/>
        </authorList>
    </citation>
    <scope>NUCLEOTIDE SEQUENCE [LARGE SCALE GENOMIC DNA]</scope>
    <source>
        <strain evidence="7">PM70-1</strain>
    </source>
</reference>
<comment type="subcellular location">
    <subcellularLocation>
        <location evidence="1">Membrane</location>
        <topology evidence="1">Multi-pass membrane protein</topology>
    </subcellularLocation>
</comment>
<evidence type="ECO:0000313" key="7">
    <source>
        <dbReference type="EMBL" id="AGK61277.1"/>
    </source>
</evidence>
<evidence type="ECO:0000256" key="2">
    <source>
        <dbReference type="ARBA" id="ARBA00009012"/>
    </source>
</evidence>
<feature type="transmembrane region" description="Helical" evidence="6">
    <location>
        <begin position="363"/>
        <end position="382"/>
    </location>
</feature>
<evidence type="ECO:0000256" key="5">
    <source>
        <dbReference type="ARBA" id="ARBA00023136"/>
    </source>
</evidence>
<dbReference type="EMBL" id="CP005290">
    <property type="protein sequence ID" value="AGK61277.1"/>
    <property type="molecule type" value="Genomic_DNA"/>
</dbReference>
<feature type="transmembrane region" description="Helical" evidence="6">
    <location>
        <begin position="158"/>
        <end position="175"/>
    </location>
</feature>
<keyword evidence="4 6" id="KW-1133">Transmembrane helix</keyword>
<dbReference type="PANTHER" id="PTHR13353">
    <property type="entry name" value="TRANSMEMBRANE PROTEIN 19"/>
    <property type="match status" value="1"/>
</dbReference>
<keyword evidence="5 6" id="KW-0472">Membrane</keyword>